<organism evidence="2 3">
    <name type="scientific">Herbaspirillum rubrisubalbicans</name>
    <dbReference type="NCBI Taxonomy" id="80842"/>
    <lineage>
        <taxon>Bacteria</taxon>
        <taxon>Pseudomonadati</taxon>
        <taxon>Pseudomonadota</taxon>
        <taxon>Betaproteobacteria</taxon>
        <taxon>Burkholderiales</taxon>
        <taxon>Oxalobacteraceae</taxon>
        <taxon>Herbaspirillum</taxon>
    </lineage>
</organism>
<evidence type="ECO:0000313" key="3">
    <source>
        <dbReference type="Proteomes" id="UP000269199"/>
    </source>
</evidence>
<dbReference type="AlphaFoldDB" id="A0AAD0UB56"/>
<keyword evidence="1" id="KW-0812">Transmembrane</keyword>
<gene>
    <name evidence="2" type="ORF">RC54_18445</name>
</gene>
<dbReference type="RefSeq" id="WP_061790628.1">
    <property type="nucleotide sequence ID" value="NZ_CP024996.1"/>
</dbReference>
<protein>
    <submittedName>
        <fullName evidence="2">Uncharacterized protein</fullName>
    </submittedName>
</protein>
<reference evidence="2 3" key="1">
    <citation type="submission" date="2017-11" db="EMBL/GenBank/DDBJ databases">
        <title>Complete genome sequence of Herbaspirillum rubrisubalbicans DSM 11543.</title>
        <authorList>
            <person name="Chen M."/>
            <person name="An Q."/>
        </authorList>
    </citation>
    <scope>NUCLEOTIDE SEQUENCE [LARGE SCALE GENOMIC DNA]</scope>
    <source>
        <strain evidence="2 3">DSM 11543</strain>
    </source>
</reference>
<feature type="transmembrane region" description="Helical" evidence="1">
    <location>
        <begin position="6"/>
        <end position="25"/>
    </location>
</feature>
<evidence type="ECO:0000256" key="1">
    <source>
        <dbReference type="SAM" id="Phobius"/>
    </source>
</evidence>
<dbReference type="EMBL" id="CP024996">
    <property type="protein sequence ID" value="AYR25676.1"/>
    <property type="molecule type" value="Genomic_DNA"/>
</dbReference>
<keyword evidence="1" id="KW-0472">Membrane</keyword>
<evidence type="ECO:0000313" key="2">
    <source>
        <dbReference type="EMBL" id="AYR25676.1"/>
    </source>
</evidence>
<dbReference type="Proteomes" id="UP000269199">
    <property type="component" value="Chromosome"/>
</dbReference>
<accession>A0AAD0UB56</accession>
<sequence>MDSEILGVLLNAAAMVSVMAAMRVVSRYVGKKIRKNDRYVLLDKSGHKIEFTLRRNESVEKRTKIVTEKADELARQQAS</sequence>
<keyword evidence="1" id="KW-1133">Transmembrane helix</keyword>
<name>A0AAD0UB56_9BURK</name>
<proteinExistence type="predicted"/>